<evidence type="ECO:0000313" key="3">
    <source>
        <dbReference type="Proteomes" id="UP000494214"/>
    </source>
</evidence>
<keyword evidence="1" id="KW-0732">Signal</keyword>
<dbReference type="Pfam" id="PF11745">
    <property type="entry name" value="DUF3304"/>
    <property type="match status" value="1"/>
</dbReference>
<name>A0A6S7A285_9BURK</name>
<dbReference type="EMBL" id="CADIJM010000005">
    <property type="protein sequence ID" value="CAB3709562.1"/>
    <property type="molecule type" value="Genomic_DNA"/>
</dbReference>
<sequence>MRIYSLIIMAFALLVIPLTSCDARQAKQDTVGTSMTGIDHLPDHVSVQNFWVNGASGHQAGTGGRIVCCATLPRKWHPDLTVVVSWNVTNWRDCGGQSYERRVAVDPYEKVGHMFVHFLADGSVRVVSANVGPGYPGNGYPGPDDLIPNKDPWDVYGSYRERCSWAGGPVMMERAQ</sequence>
<evidence type="ECO:0000313" key="2">
    <source>
        <dbReference type="EMBL" id="CAB3709562.1"/>
    </source>
</evidence>
<gene>
    <name evidence="2" type="ORF">LMG26690_03115</name>
</gene>
<dbReference type="Proteomes" id="UP000494214">
    <property type="component" value="Unassembled WGS sequence"/>
</dbReference>
<dbReference type="AlphaFoldDB" id="A0A6S7A285"/>
<accession>A0A6S7A285</accession>
<dbReference type="InterPro" id="IPR021733">
    <property type="entry name" value="DUF3304"/>
</dbReference>
<feature type="chain" id="PRO_5028834494" description="DUF3304 domain-containing protein" evidence="1">
    <location>
        <begin position="21"/>
        <end position="176"/>
    </location>
</feature>
<reference evidence="2 3" key="1">
    <citation type="submission" date="2020-04" db="EMBL/GenBank/DDBJ databases">
        <authorList>
            <person name="De Canck E."/>
        </authorList>
    </citation>
    <scope>NUCLEOTIDE SEQUENCE [LARGE SCALE GENOMIC DNA]</scope>
    <source>
        <strain evidence="2 3">LMG 26690</strain>
    </source>
</reference>
<feature type="signal peptide" evidence="1">
    <location>
        <begin position="1"/>
        <end position="20"/>
    </location>
</feature>
<proteinExistence type="predicted"/>
<organism evidence="2 3">
    <name type="scientific">Achromobacter animicus</name>
    <dbReference type="NCBI Taxonomy" id="1389935"/>
    <lineage>
        <taxon>Bacteria</taxon>
        <taxon>Pseudomonadati</taxon>
        <taxon>Pseudomonadota</taxon>
        <taxon>Betaproteobacteria</taxon>
        <taxon>Burkholderiales</taxon>
        <taxon>Alcaligenaceae</taxon>
        <taxon>Achromobacter</taxon>
    </lineage>
</organism>
<evidence type="ECO:0008006" key="4">
    <source>
        <dbReference type="Google" id="ProtNLM"/>
    </source>
</evidence>
<dbReference type="RefSeq" id="WP_254594986.1">
    <property type="nucleotide sequence ID" value="NZ_CADIJM010000005.1"/>
</dbReference>
<keyword evidence="3" id="KW-1185">Reference proteome</keyword>
<protein>
    <recommendedName>
        <fullName evidence="4">DUF3304 domain-containing protein</fullName>
    </recommendedName>
</protein>
<evidence type="ECO:0000256" key="1">
    <source>
        <dbReference type="SAM" id="SignalP"/>
    </source>
</evidence>